<organism evidence="3 4">
    <name type="scientific">Temperatibacter marinus</name>
    <dbReference type="NCBI Taxonomy" id="1456591"/>
    <lineage>
        <taxon>Bacteria</taxon>
        <taxon>Pseudomonadati</taxon>
        <taxon>Pseudomonadota</taxon>
        <taxon>Alphaproteobacteria</taxon>
        <taxon>Kordiimonadales</taxon>
        <taxon>Temperatibacteraceae</taxon>
        <taxon>Temperatibacter</taxon>
    </lineage>
</organism>
<gene>
    <name evidence="3" type="ORF">QGN29_05650</name>
</gene>
<keyword evidence="1" id="KW-0560">Oxidoreductase</keyword>
<dbReference type="InterPro" id="IPR006076">
    <property type="entry name" value="FAD-dep_OxRdtase"/>
</dbReference>
<dbReference type="GO" id="GO:0005737">
    <property type="term" value="C:cytoplasm"/>
    <property type="evidence" value="ECO:0007669"/>
    <property type="project" value="TreeGrafter"/>
</dbReference>
<dbReference type="Gene3D" id="3.50.50.60">
    <property type="entry name" value="FAD/NAD(P)-binding domain"/>
    <property type="match status" value="2"/>
</dbReference>
<feature type="domain" description="FAD dependent oxidoreductase" evidence="2">
    <location>
        <begin position="8"/>
        <end position="398"/>
    </location>
</feature>
<evidence type="ECO:0000313" key="4">
    <source>
        <dbReference type="Proteomes" id="UP001268683"/>
    </source>
</evidence>
<dbReference type="GO" id="GO:0016491">
    <property type="term" value="F:oxidoreductase activity"/>
    <property type="evidence" value="ECO:0007669"/>
    <property type="project" value="UniProtKB-KW"/>
</dbReference>
<evidence type="ECO:0000256" key="1">
    <source>
        <dbReference type="ARBA" id="ARBA00023002"/>
    </source>
</evidence>
<dbReference type="InterPro" id="IPR036188">
    <property type="entry name" value="FAD/NAD-bd_sf"/>
</dbReference>
<accession>A0AA52EFN6</accession>
<evidence type="ECO:0000313" key="3">
    <source>
        <dbReference type="EMBL" id="WND03855.1"/>
    </source>
</evidence>
<dbReference type="SUPFAM" id="SSF54373">
    <property type="entry name" value="FAD-linked reductases, C-terminal domain"/>
    <property type="match status" value="1"/>
</dbReference>
<dbReference type="PANTHER" id="PTHR13847">
    <property type="entry name" value="SARCOSINE DEHYDROGENASE-RELATED"/>
    <property type="match status" value="1"/>
</dbReference>
<dbReference type="PANTHER" id="PTHR13847:SF289">
    <property type="entry name" value="GLYCINE OXIDASE"/>
    <property type="match status" value="1"/>
</dbReference>
<dbReference type="AlphaFoldDB" id="A0AA52EFN6"/>
<sequence length="417" mass="46328">MSDSKGNILIVGAGIIGIACAHYLHEDGYQVTVIDKGSVAGACSRSNCGHILPSHILPLNNISALKTAFFSLFKKKAAFKITPSMDTRFLRWLWHFIRCCFGGKQSATQGLYNLLSSSFDEYKALISSMMIKCDWQQNGLLYLFKSPSKISEFQSVNAWCRDHFNVEAQFLKEDELSAFDPAIADAMAGGFFYAEDGHLRPDLLAQEWAAALKKQGVTFIEDCELLGLETVGRRVTTAQTSQQEFHPDHLVLATGAYSQNLERHFKASIPIQPGKGYSLTLKKPKVSPRISMVLPEVNIAITPFSHQLRLGSIMEFSGFDDSIPEFRMQQLQEDVQPYLKSNLSGPATEKWCGWRPMTWDSLPMIGRAPLMENTFFAVGHNMIGLMTAPATGKLIAEMISGTSTHIPATPFSPNRFQ</sequence>
<reference evidence="3" key="1">
    <citation type="submission" date="2023-04" db="EMBL/GenBank/DDBJ databases">
        <title>Complete genome sequence of Temperatibacter marinus.</title>
        <authorList>
            <person name="Rong J.-C."/>
            <person name="Yi M.-L."/>
            <person name="Zhao Q."/>
        </authorList>
    </citation>
    <scope>NUCLEOTIDE SEQUENCE</scope>
    <source>
        <strain evidence="3">NBRC 110045</strain>
    </source>
</reference>
<dbReference type="SUPFAM" id="SSF51905">
    <property type="entry name" value="FAD/NAD(P)-binding domain"/>
    <property type="match status" value="1"/>
</dbReference>
<dbReference type="KEGG" id="tmk:QGN29_05650"/>
<protein>
    <submittedName>
        <fullName evidence="3">FAD-dependent oxidoreductase</fullName>
    </submittedName>
</protein>
<name>A0AA52EFN6_9PROT</name>
<dbReference type="Gene3D" id="3.30.9.10">
    <property type="entry name" value="D-Amino Acid Oxidase, subunit A, domain 2"/>
    <property type="match status" value="1"/>
</dbReference>
<proteinExistence type="predicted"/>
<evidence type="ECO:0000259" key="2">
    <source>
        <dbReference type="Pfam" id="PF01266"/>
    </source>
</evidence>
<dbReference type="RefSeq" id="WP_310799720.1">
    <property type="nucleotide sequence ID" value="NZ_CP123872.1"/>
</dbReference>
<dbReference type="EMBL" id="CP123872">
    <property type="protein sequence ID" value="WND03855.1"/>
    <property type="molecule type" value="Genomic_DNA"/>
</dbReference>
<dbReference type="PROSITE" id="PS51257">
    <property type="entry name" value="PROKAR_LIPOPROTEIN"/>
    <property type="match status" value="1"/>
</dbReference>
<dbReference type="Proteomes" id="UP001268683">
    <property type="component" value="Chromosome"/>
</dbReference>
<dbReference type="Pfam" id="PF01266">
    <property type="entry name" value="DAO"/>
    <property type="match status" value="1"/>
</dbReference>
<keyword evidence="4" id="KW-1185">Reference proteome</keyword>